<comment type="caution">
    <text evidence="7">The sequence shown here is derived from an EMBL/GenBank/DDBJ whole genome shotgun (WGS) entry which is preliminary data.</text>
</comment>
<sequence length="979" mass="107541">MAAKVPAKTKNTPKAPLMSPSFEFGGSSGTPSGYYGTPSPYWPTTPQPSPYGQNEPYRKALAYFSATHRASIDSNFTAPSLLVHPPETPRYSIQNPSGSTYLPSGSQGPSAEPRSKTPPESDFANPLFPNYTENFSDARFSNPKFSEGPGISDIEREGHVSGEGRRLVPFEEHVQGIEDEAPLIGRTYRVLTRGNLHEADVDVSAHTHHGHIPAIKVRPAIGLPLWIPIPHEGRDGVPKVKQLCALPPFEYPDHILALSQSPETEIESLAHQDSAAAEVTLYKAQKGSRVEITEEVETESVVIYHHIGPLGVGSPFLKRTGSVDTIITTNTFGLPRMITGDDHHGHSEVSKVRQAEMGPGNIKIGIPSTSHPDYGSHASDLDTQPYAKGRMSCGQSKTVTWSSLAGQGGSVQGDKPNEVGGARSPSDLSAYWESMADNRKSQEQNNRDTFAGSPPGKSDRGSRVSRNCSRSSDSQLSGIKRTATWFRDFIRPSEPYKTKLTNFPVKKSTQKAVPNEARGPEQAGGSVRSRNPTNSSTNPTTPIDSKFKDTVKSLEYLLNEAMELAHEAVEREDQHHCADKFGAAEVEHHPVPDSLPSVHESLPSPYESSVDERAVAKIFSKPSLNTMHNSGVKRLPKHYRSAPGMHSRNVAVNIPARTSSLKKYQIDSAYETISGPHRDRFQEQRWSTTPPGHRSRPVSHSHEQTEEDSKPGVSSPIGCLPTAKIANKLKSYRSWNMSRVRHRPSLPRTGVDGASWNDDQPLTEDSTGIFENTTEGRIQKSSNWGFDGANDEVTDGPTEHLRGDTDGTLETDGPLSPPPTAQIELYELDQEGSVRHAPSIPRINLRGRSHVSIRGYQGFSLARAYKRQPVGRDWSTVRKRFVAAVACLSTAMIGVLIGIYAGMVPSIQYWIVDLWHYAILGNVFFYLGLAIPTFFFWSLPLLHGRKPYILSSLVIAMPLLFPQAISVSTMRSPYTSTWR</sequence>
<comment type="subcellular location">
    <subcellularLocation>
        <location evidence="1">Membrane</location>
        <topology evidence="1">Multi-pass membrane protein</topology>
    </subcellularLocation>
</comment>
<feature type="compositionally biased region" description="Basic and acidic residues" evidence="5">
    <location>
        <begin position="700"/>
        <end position="710"/>
    </location>
</feature>
<feature type="transmembrane region" description="Helical" evidence="6">
    <location>
        <begin position="881"/>
        <end position="902"/>
    </location>
</feature>
<feature type="region of interest" description="Disordered" evidence="5">
    <location>
        <begin position="359"/>
        <end position="391"/>
    </location>
</feature>
<feature type="region of interest" description="Disordered" evidence="5">
    <location>
        <begin position="743"/>
        <end position="820"/>
    </location>
</feature>
<feature type="transmembrane region" description="Helical" evidence="6">
    <location>
        <begin position="948"/>
        <end position="965"/>
    </location>
</feature>
<feature type="region of interest" description="Disordered" evidence="5">
    <location>
        <begin position="672"/>
        <end position="719"/>
    </location>
</feature>
<evidence type="ECO:0000256" key="1">
    <source>
        <dbReference type="ARBA" id="ARBA00004141"/>
    </source>
</evidence>
<protein>
    <submittedName>
        <fullName evidence="7">Uncharacterized protein</fullName>
    </submittedName>
</protein>
<keyword evidence="8" id="KW-1185">Reference proteome</keyword>
<feature type="region of interest" description="Disordered" evidence="5">
    <location>
        <begin position="404"/>
        <end position="426"/>
    </location>
</feature>
<organism evidence="7 8">
    <name type="scientific">Apodospora peruviana</name>
    <dbReference type="NCBI Taxonomy" id="516989"/>
    <lineage>
        <taxon>Eukaryota</taxon>
        <taxon>Fungi</taxon>
        <taxon>Dikarya</taxon>
        <taxon>Ascomycota</taxon>
        <taxon>Pezizomycotina</taxon>
        <taxon>Sordariomycetes</taxon>
        <taxon>Sordariomycetidae</taxon>
        <taxon>Sordariales</taxon>
        <taxon>Lasiosphaeriaceae</taxon>
        <taxon>Apodospora</taxon>
    </lineage>
</organism>
<reference evidence="7" key="1">
    <citation type="journal article" date="2023" name="Mol. Phylogenet. Evol.">
        <title>Genome-scale phylogeny and comparative genomics of the fungal order Sordariales.</title>
        <authorList>
            <person name="Hensen N."/>
            <person name="Bonometti L."/>
            <person name="Westerberg I."/>
            <person name="Brannstrom I.O."/>
            <person name="Guillou S."/>
            <person name="Cros-Aarteil S."/>
            <person name="Calhoun S."/>
            <person name="Haridas S."/>
            <person name="Kuo A."/>
            <person name="Mondo S."/>
            <person name="Pangilinan J."/>
            <person name="Riley R."/>
            <person name="LaButti K."/>
            <person name="Andreopoulos B."/>
            <person name="Lipzen A."/>
            <person name="Chen C."/>
            <person name="Yan M."/>
            <person name="Daum C."/>
            <person name="Ng V."/>
            <person name="Clum A."/>
            <person name="Steindorff A."/>
            <person name="Ohm R.A."/>
            <person name="Martin F."/>
            <person name="Silar P."/>
            <person name="Natvig D.O."/>
            <person name="Lalanne C."/>
            <person name="Gautier V."/>
            <person name="Ament-Velasquez S.L."/>
            <person name="Kruys A."/>
            <person name="Hutchinson M.I."/>
            <person name="Powell A.J."/>
            <person name="Barry K."/>
            <person name="Miller A.N."/>
            <person name="Grigoriev I.V."/>
            <person name="Debuchy R."/>
            <person name="Gladieux P."/>
            <person name="Hiltunen Thoren M."/>
            <person name="Johannesson H."/>
        </authorList>
    </citation>
    <scope>NUCLEOTIDE SEQUENCE</scope>
    <source>
        <strain evidence="7">CBS 118394</strain>
    </source>
</reference>
<feature type="region of interest" description="Disordered" evidence="5">
    <location>
        <begin position="1"/>
        <end position="54"/>
    </location>
</feature>
<dbReference type="EMBL" id="JAUEDM010000002">
    <property type="protein sequence ID" value="KAK3325440.1"/>
    <property type="molecule type" value="Genomic_DNA"/>
</dbReference>
<evidence type="ECO:0000256" key="2">
    <source>
        <dbReference type="ARBA" id="ARBA00022692"/>
    </source>
</evidence>
<feature type="region of interest" description="Disordered" evidence="5">
    <location>
        <begin position="81"/>
        <end position="160"/>
    </location>
</feature>
<reference evidence="7" key="2">
    <citation type="submission" date="2023-06" db="EMBL/GenBank/DDBJ databases">
        <authorList>
            <consortium name="Lawrence Berkeley National Laboratory"/>
            <person name="Haridas S."/>
            <person name="Hensen N."/>
            <person name="Bonometti L."/>
            <person name="Westerberg I."/>
            <person name="Brannstrom I.O."/>
            <person name="Guillou S."/>
            <person name="Cros-Aarteil S."/>
            <person name="Calhoun S."/>
            <person name="Kuo A."/>
            <person name="Mondo S."/>
            <person name="Pangilinan J."/>
            <person name="Riley R."/>
            <person name="Labutti K."/>
            <person name="Andreopoulos B."/>
            <person name="Lipzen A."/>
            <person name="Chen C."/>
            <person name="Yanf M."/>
            <person name="Daum C."/>
            <person name="Ng V."/>
            <person name="Clum A."/>
            <person name="Steindorff A."/>
            <person name="Ohm R."/>
            <person name="Martin F."/>
            <person name="Silar P."/>
            <person name="Natvig D."/>
            <person name="Lalanne C."/>
            <person name="Gautier V."/>
            <person name="Ament-Velasquez S.L."/>
            <person name="Kruys A."/>
            <person name="Hutchinson M.I."/>
            <person name="Powell A.J."/>
            <person name="Barry K."/>
            <person name="Miller A.N."/>
            <person name="Grigoriev I.V."/>
            <person name="Debuchy R."/>
            <person name="Gladieux P."/>
            <person name="Thoren M.H."/>
            <person name="Johannesson H."/>
        </authorList>
    </citation>
    <scope>NUCLEOTIDE SEQUENCE</scope>
    <source>
        <strain evidence="7">CBS 118394</strain>
    </source>
</reference>
<dbReference type="AlphaFoldDB" id="A0AAE0II92"/>
<evidence type="ECO:0000256" key="4">
    <source>
        <dbReference type="ARBA" id="ARBA00023136"/>
    </source>
</evidence>
<gene>
    <name evidence="7" type="ORF">B0H66DRAFT_615974</name>
</gene>
<dbReference type="InterPro" id="IPR000515">
    <property type="entry name" value="MetI-like"/>
</dbReference>
<keyword evidence="2 6" id="KW-0812">Transmembrane</keyword>
<feature type="compositionally biased region" description="Polar residues" evidence="5">
    <location>
        <begin position="91"/>
        <end position="109"/>
    </location>
</feature>
<feature type="compositionally biased region" description="Pro residues" evidence="5">
    <location>
        <begin position="40"/>
        <end position="49"/>
    </location>
</feature>
<dbReference type="PANTHER" id="PTHR23502:SF76">
    <property type="entry name" value="POLYAMINE TRANSPORT PROTEIN"/>
    <property type="match status" value="1"/>
</dbReference>
<dbReference type="GO" id="GO:0005886">
    <property type="term" value="C:plasma membrane"/>
    <property type="evidence" value="ECO:0007669"/>
    <property type="project" value="TreeGrafter"/>
</dbReference>
<feature type="compositionally biased region" description="Low complexity" evidence="5">
    <location>
        <begin position="29"/>
        <end position="39"/>
    </location>
</feature>
<evidence type="ECO:0000313" key="8">
    <source>
        <dbReference type="Proteomes" id="UP001283341"/>
    </source>
</evidence>
<accession>A0AAE0II92</accession>
<keyword evidence="3 6" id="KW-1133">Transmembrane helix</keyword>
<keyword evidence="4 6" id="KW-0472">Membrane</keyword>
<proteinExistence type="predicted"/>
<name>A0AAE0II92_9PEZI</name>
<feature type="compositionally biased region" description="Low complexity" evidence="5">
    <location>
        <begin position="528"/>
        <end position="542"/>
    </location>
</feature>
<evidence type="ECO:0000256" key="6">
    <source>
        <dbReference type="SAM" id="Phobius"/>
    </source>
</evidence>
<feature type="compositionally biased region" description="Polar residues" evidence="5">
    <location>
        <begin position="464"/>
        <end position="477"/>
    </location>
</feature>
<feature type="region of interest" description="Disordered" evidence="5">
    <location>
        <begin position="500"/>
        <end position="546"/>
    </location>
</feature>
<dbReference type="GO" id="GO:0022857">
    <property type="term" value="F:transmembrane transporter activity"/>
    <property type="evidence" value="ECO:0007669"/>
    <property type="project" value="TreeGrafter"/>
</dbReference>
<feature type="transmembrane region" description="Helical" evidence="6">
    <location>
        <begin position="914"/>
        <end position="936"/>
    </location>
</feature>
<evidence type="ECO:0000256" key="3">
    <source>
        <dbReference type="ARBA" id="ARBA00022989"/>
    </source>
</evidence>
<feature type="compositionally biased region" description="Polar residues" evidence="5">
    <location>
        <begin position="757"/>
        <end position="784"/>
    </location>
</feature>
<dbReference type="Proteomes" id="UP001283341">
    <property type="component" value="Unassembled WGS sequence"/>
</dbReference>
<feature type="region of interest" description="Disordered" evidence="5">
    <location>
        <begin position="438"/>
        <end position="477"/>
    </location>
</feature>
<evidence type="ECO:0000256" key="5">
    <source>
        <dbReference type="SAM" id="MobiDB-lite"/>
    </source>
</evidence>
<dbReference type="PANTHER" id="PTHR23502">
    <property type="entry name" value="MAJOR FACILITATOR SUPERFAMILY"/>
    <property type="match status" value="1"/>
</dbReference>
<dbReference type="CDD" id="cd06261">
    <property type="entry name" value="TM_PBP2"/>
    <property type="match status" value="1"/>
</dbReference>
<evidence type="ECO:0000313" key="7">
    <source>
        <dbReference type="EMBL" id="KAK3325440.1"/>
    </source>
</evidence>